<feature type="compositionally biased region" description="Basic and acidic residues" evidence="1">
    <location>
        <begin position="151"/>
        <end position="162"/>
    </location>
</feature>
<feature type="region of interest" description="Disordered" evidence="1">
    <location>
        <begin position="58"/>
        <end position="86"/>
    </location>
</feature>
<protein>
    <submittedName>
        <fullName evidence="3">Transmembrane protein, putative</fullName>
    </submittedName>
</protein>
<evidence type="ECO:0000256" key="2">
    <source>
        <dbReference type="SAM" id="Phobius"/>
    </source>
</evidence>
<evidence type="ECO:0000313" key="4">
    <source>
        <dbReference type="Proteomes" id="UP000051952"/>
    </source>
</evidence>
<dbReference type="OrthoDB" id="260309at2759"/>
<dbReference type="AlphaFoldDB" id="A0A0S4JUS6"/>
<dbReference type="EMBL" id="CYKH01002128">
    <property type="protein sequence ID" value="CUG93197.1"/>
    <property type="molecule type" value="Genomic_DNA"/>
</dbReference>
<reference evidence="4" key="1">
    <citation type="submission" date="2015-09" db="EMBL/GenBank/DDBJ databases">
        <authorList>
            <consortium name="Pathogen Informatics"/>
        </authorList>
    </citation>
    <scope>NUCLEOTIDE SEQUENCE [LARGE SCALE GENOMIC DNA]</scope>
    <source>
        <strain evidence="4">Lake Konstanz</strain>
    </source>
</reference>
<evidence type="ECO:0000313" key="3">
    <source>
        <dbReference type="EMBL" id="CUG93197.1"/>
    </source>
</evidence>
<keyword evidence="4" id="KW-1185">Reference proteome</keyword>
<dbReference type="SUPFAM" id="SSF54928">
    <property type="entry name" value="RNA-binding domain, RBD"/>
    <property type="match status" value="1"/>
</dbReference>
<organism evidence="3 4">
    <name type="scientific">Bodo saltans</name>
    <name type="common">Flagellated protozoan</name>
    <dbReference type="NCBI Taxonomy" id="75058"/>
    <lineage>
        <taxon>Eukaryota</taxon>
        <taxon>Discoba</taxon>
        <taxon>Euglenozoa</taxon>
        <taxon>Kinetoplastea</taxon>
        <taxon>Metakinetoplastina</taxon>
        <taxon>Eubodonida</taxon>
        <taxon>Bodonidae</taxon>
        <taxon>Bodo</taxon>
    </lineage>
</organism>
<accession>A0A0S4JUS6</accession>
<dbReference type="GO" id="GO:0003676">
    <property type="term" value="F:nucleic acid binding"/>
    <property type="evidence" value="ECO:0007669"/>
    <property type="project" value="InterPro"/>
</dbReference>
<name>A0A0S4JUS6_BODSA</name>
<keyword evidence="2" id="KW-0472">Membrane</keyword>
<evidence type="ECO:0000256" key="1">
    <source>
        <dbReference type="SAM" id="MobiDB-lite"/>
    </source>
</evidence>
<dbReference type="InterPro" id="IPR012677">
    <property type="entry name" value="Nucleotide-bd_a/b_plait_sf"/>
</dbReference>
<gene>
    <name evidence="3" type="ORF">BSAL_41320</name>
</gene>
<dbReference type="OMA" id="GHIGYEE"/>
<proteinExistence type="predicted"/>
<dbReference type="Proteomes" id="UP000051952">
    <property type="component" value="Unassembled WGS sequence"/>
</dbReference>
<dbReference type="Gene3D" id="3.30.70.330">
    <property type="match status" value="1"/>
</dbReference>
<sequence length="565" mass="61313">MASSPPQQIQKRNDAAVGNRIQGPQEDHDAGWRTTNSHSPKQMMSVYRELFFAGLPKPTIRGGANRQHDDDDDGDGRGKSSRSAAAGPVVTFPPALVKEMFARFGPITSFHFDVTKGVGAVTYEHGEDAERCFITAHLSLMRGGAAPPGSRVEDIDDEKRSGDNNNSAETALADVFGKFAAVLYIEFAQWLPFVNPLLLDGSVSALTTMNRQLLRTFPVCERRWSPSTFSHVVFNCKAGPVEKNGSSISLPGHGTMADLSLAVALVHTLFPSAGLTKDSKITVLDLWAQFYDQFVVSKTQPDASRISFPEFRFAAKASALQDVVQFCKRALEKGDSEGRMALARFAEDDVLHSTMAYIVFKTRMIHDPSHVSLLRAVDTKYAKLSNNNTSAVSEGAVVNPARTSSCFVGPSARQGLDALISQPPKASPAANNTPVVTPADQWLRLSLVSAASNVIVNASFMYPAATGATPPTSDEEEEARFDRVLKIFDEFASSGSASTMVALCCAPETFKGPTGLPATLPTMQGMLWRTFRIPLMVVAVLGVLMVLLLWWPTQRQGVSAREFDY</sequence>
<feature type="compositionally biased region" description="Polar residues" evidence="1">
    <location>
        <begin position="1"/>
        <end position="10"/>
    </location>
</feature>
<dbReference type="InterPro" id="IPR035979">
    <property type="entry name" value="RBD_domain_sf"/>
</dbReference>
<dbReference type="VEuPathDB" id="TriTrypDB:BSAL_41320"/>
<feature type="transmembrane region" description="Helical" evidence="2">
    <location>
        <begin position="531"/>
        <end position="551"/>
    </location>
</feature>
<feature type="region of interest" description="Disordered" evidence="1">
    <location>
        <begin position="1"/>
        <end position="39"/>
    </location>
</feature>
<keyword evidence="2" id="KW-1133">Transmembrane helix</keyword>
<keyword evidence="2 3" id="KW-0812">Transmembrane</keyword>
<feature type="region of interest" description="Disordered" evidence="1">
    <location>
        <begin position="143"/>
        <end position="166"/>
    </location>
</feature>